<dbReference type="InterPro" id="IPR003607">
    <property type="entry name" value="HD/PDEase_dom"/>
</dbReference>
<evidence type="ECO:0000256" key="2">
    <source>
        <dbReference type="ARBA" id="ARBA00038354"/>
    </source>
</evidence>
<dbReference type="SUPFAM" id="SSF109604">
    <property type="entry name" value="HD-domain/PDEase-like"/>
    <property type="match status" value="1"/>
</dbReference>
<dbReference type="Proteomes" id="UP001431209">
    <property type="component" value="Unassembled WGS sequence"/>
</dbReference>
<evidence type="ECO:0000256" key="4">
    <source>
        <dbReference type="ARBA" id="ARBA00041464"/>
    </source>
</evidence>
<dbReference type="EMBL" id="JAOPGA020001351">
    <property type="protein sequence ID" value="KAL0487569.1"/>
    <property type="molecule type" value="Genomic_DNA"/>
</dbReference>
<keyword evidence="8" id="KW-1185">Reference proteome</keyword>
<evidence type="ECO:0000256" key="3">
    <source>
        <dbReference type="ARBA" id="ARBA00040793"/>
    </source>
</evidence>
<gene>
    <name evidence="7" type="ORF">AKO1_000328</name>
</gene>
<evidence type="ECO:0000256" key="5">
    <source>
        <dbReference type="ARBA" id="ARBA00041770"/>
    </source>
</evidence>
<dbReference type="Pfam" id="PF13328">
    <property type="entry name" value="HD_4"/>
    <property type="match status" value="1"/>
</dbReference>
<dbReference type="SMART" id="SM00471">
    <property type="entry name" value="HDc"/>
    <property type="match status" value="1"/>
</dbReference>
<dbReference type="PANTHER" id="PTHR46246">
    <property type="entry name" value="GUANOSINE-3',5'-BIS(DIPHOSPHATE) 3'-PYROPHOSPHOHYDROLASE MESH1"/>
    <property type="match status" value="1"/>
</dbReference>
<evidence type="ECO:0000313" key="7">
    <source>
        <dbReference type="EMBL" id="KAL0487569.1"/>
    </source>
</evidence>
<dbReference type="PANTHER" id="PTHR46246:SF1">
    <property type="entry name" value="GUANOSINE-3',5'-BIS(DIPHOSPHATE) 3'-PYROPHOSPHOHYDROLASE MESH1"/>
    <property type="match status" value="1"/>
</dbReference>
<evidence type="ECO:0000259" key="6">
    <source>
        <dbReference type="SMART" id="SM00471"/>
    </source>
</evidence>
<name>A0AAW2ZDZ0_9EUKA</name>
<dbReference type="InterPro" id="IPR052194">
    <property type="entry name" value="MESH1"/>
</dbReference>
<feature type="domain" description="HD/PDEase" evidence="6">
    <location>
        <begin position="20"/>
        <end position="166"/>
    </location>
</feature>
<comment type="similarity">
    <text evidence="2">Belongs to the MESH1 family.</text>
</comment>
<organism evidence="7 8">
    <name type="scientific">Acrasis kona</name>
    <dbReference type="NCBI Taxonomy" id="1008807"/>
    <lineage>
        <taxon>Eukaryota</taxon>
        <taxon>Discoba</taxon>
        <taxon>Heterolobosea</taxon>
        <taxon>Tetramitia</taxon>
        <taxon>Eutetramitia</taxon>
        <taxon>Acrasidae</taxon>
        <taxon>Acrasis</taxon>
    </lineage>
</organism>
<evidence type="ECO:0000313" key="8">
    <source>
        <dbReference type="Proteomes" id="UP001431209"/>
    </source>
</evidence>
<dbReference type="AlphaFoldDB" id="A0AAW2ZDZ0"/>
<protein>
    <recommendedName>
        <fullName evidence="3">Guanosine-3',5'-bis(diphosphate) 3'-pyrophosphohydrolase MESH1</fullName>
    </recommendedName>
    <alternativeName>
        <fullName evidence="4">Metazoan SpoT homolog 1</fullName>
    </alternativeName>
    <alternativeName>
        <fullName evidence="5">Penta-phosphate guanosine-3'-pyrophosphohydrolase</fullName>
    </alternativeName>
</protein>
<accession>A0AAW2ZDZ0</accession>
<dbReference type="Gene3D" id="1.10.3210.10">
    <property type="entry name" value="Hypothetical protein af1432"/>
    <property type="match status" value="1"/>
</dbReference>
<proteinExistence type="inferred from homology"/>
<sequence length="206" mass="23231">METKALIFAKEKHKGQTRSDGTPYINHPSRVANTVKEFTDNEEVIAAGYLHDTLEDTETTYEEIENEFTPLVAKIVKELTSDNASILSLCDQEFHLHAGKGAHSTSSLAKNLLHKNPNIKDNSLKKRLGKALYLSNKMSNMSIDALLVKLSDRLDNTKDLNGEEEPFRTEYAMETQYILDNIKRDDLAESHNVLISRIRSAIQSIV</sequence>
<comment type="function">
    <text evidence="1">ppGpp hydrolyzing enzyme involved in starvation response.</text>
</comment>
<evidence type="ECO:0000256" key="1">
    <source>
        <dbReference type="ARBA" id="ARBA00037781"/>
    </source>
</evidence>
<reference evidence="7 8" key="1">
    <citation type="submission" date="2024-03" db="EMBL/GenBank/DDBJ databases">
        <title>The Acrasis kona genome and developmental transcriptomes reveal deep origins of eukaryotic multicellular pathways.</title>
        <authorList>
            <person name="Sheikh S."/>
            <person name="Fu C.-J."/>
            <person name="Brown M.W."/>
            <person name="Baldauf S.L."/>
        </authorList>
    </citation>
    <scope>NUCLEOTIDE SEQUENCE [LARGE SCALE GENOMIC DNA]</scope>
    <source>
        <strain evidence="7 8">ATCC MYA-3509</strain>
    </source>
</reference>
<comment type="caution">
    <text evidence="7">The sequence shown here is derived from an EMBL/GenBank/DDBJ whole genome shotgun (WGS) entry which is preliminary data.</text>
</comment>
<dbReference type="GO" id="GO:0008893">
    <property type="term" value="F:guanosine-3',5'-bis(diphosphate) 3'-diphosphatase activity"/>
    <property type="evidence" value="ECO:0007669"/>
    <property type="project" value="TreeGrafter"/>
</dbReference>